<organism evidence="2 3">
    <name type="scientific">Streptomyces alkaliterrae</name>
    <dbReference type="NCBI Taxonomy" id="2213162"/>
    <lineage>
        <taxon>Bacteria</taxon>
        <taxon>Bacillati</taxon>
        <taxon>Actinomycetota</taxon>
        <taxon>Actinomycetes</taxon>
        <taxon>Kitasatosporales</taxon>
        <taxon>Streptomycetaceae</taxon>
        <taxon>Streptomyces</taxon>
    </lineage>
</organism>
<protein>
    <submittedName>
        <fullName evidence="2">Alpha/beta hydrolase</fullName>
    </submittedName>
</protein>
<reference evidence="3" key="1">
    <citation type="submission" date="2020-05" db="EMBL/GenBank/DDBJ databases">
        <title>Classification of alakaliphilic streptomycetes isolated from an alkaline soil next to Lonar Crater, India and a proposal for the recognition of Streptomyces alkaliterrae sp. nov.</title>
        <authorList>
            <person name="Golinska P."/>
        </authorList>
    </citation>
    <scope>NUCLEOTIDE SEQUENCE [LARGE SCALE GENOMIC DNA]</scope>
    <source>
        <strain evidence="3">OF3</strain>
    </source>
</reference>
<comment type="caution">
    <text evidence="2">The sequence shown here is derived from an EMBL/GenBank/DDBJ whole genome shotgun (WGS) entry which is preliminary data.</text>
</comment>
<dbReference type="RefSeq" id="WP_181354159.1">
    <property type="nucleotide sequence ID" value="NZ_JABJWZ010000072.1"/>
</dbReference>
<dbReference type="InterPro" id="IPR050471">
    <property type="entry name" value="AB_hydrolase"/>
</dbReference>
<dbReference type="InterPro" id="IPR000073">
    <property type="entry name" value="AB_hydrolase_1"/>
</dbReference>
<dbReference type="AlphaFoldDB" id="A0A7W3ZME3"/>
<feature type="domain" description="AB hydrolase-1" evidence="1">
    <location>
        <begin position="29"/>
        <end position="265"/>
    </location>
</feature>
<evidence type="ECO:0000313" key="3">
    <source>
        <dbReference type="Proteomes" id="UP000525686"/>
    </source>
</evidence>
<proteinExistence type="predicted"/>
<gene>
    <name evidence="2" type="ORF">H3146_10670</name>
</gene>
<evidence type="ECO:0000259" key="1">
    <source>
        <dbReference type="Pfam" id="PF12697"/>
    </source>
</evidence>
<dbReference type="InterPro" id="IPR029058">
    <property type="entry name" value="AB_hydrolase_fold"/>
</dbReference>
<dbReference type="SUPFAM" id="SSF53474">
    <property type="entry name" value="alpha/beta-Hydrolases"/>
    <property type="match status" value="1"/>
</dbReference>
<dbReference type="Proteomes" id="UP000525686">
    <property type="component" value="Unassembled WGS sequence"/>
</dbReference>
<dbReference type="PANTHER" id="PTHR43433">
    <property type="entry name" value="HYDROLASE, ALPHA/BETA FOLD FAMILY PROTEIN"/>
    <property type="match status" value="1"/>
</dbReference>
<evidence type="ECO:0000313" key="2">
    <source>
        <dbReference type="EMBL" id="MBB1253824.1"/>
    </source>
</evidence>
<name>A0A7W3ZME3_9ACTN</name>
<dbReference type="GO" id="GO:0004806">
    <property type="term" value="F:triacylglycerol lipase activity"/>
    <property type="evidence" value="ECO:0007669"/>
    <property type="project" value="TreeGrafter"/>
</dbReference>
<dbReference type="EMBL" id="JABJWZ010000072">
    <property type="protein sequence ID" value="MBB1253824.1"/>
    <property type="molecule type" value="Genomic_DNA"/>
</dbReference>
<dbReference type="GO" id="GO:0046503">
    <property type="term" value="P:glycerolipid catabolic process"/>
    <property type="evidence" value="ECO:0007669"/>
    <property type="project" value="TreeGrafter"/>
</dbReference>
<dbReference type="Pfam" id="PF12697">
    <property type="entry name" value="Abhydrolase_6"/>
    <property type="match status" value="1"/>
</dbReference>
<keyword evidence="2" id="KW-0378">Hydrolase</keyword>
<dbReference type="PANTHER" id="PTHR43433:SF5">
    <property type="entry name" value="AB HYDROLASE-1 DOMAIN-CONTAINING PROTEIN"/>
    <property type="match status" value="1"/>
</dbReference>
<accession>A0A7W3ZME3</accession>
<dbReference type="Gene3D" id="3.40.50.1820">
    <property type="entry name" value="alpha/beta hydrolase"/>
    <property type="match status" value="1"/>
</dbReference>
<sequence length="277" mass="28981">MSDQRTHSATTGDGVTIVGTVHGQGRPLVFLQGMIGDGDTDWGPLVGHLAGRFTCYLPSLRGRGLSGDHEDLGPGRLVEDVLTYVGSIGEPTGLVGWSYGAYQALSAAARSDRVEAVACLEPGMMSLMDEREQAVLGAAVGKMAELAADGSLADAARAFAGWPFSDEEIAVADRAGYFEASGRYVPNLLSLLQQSAEYKGPTPEDPAVLGAISVPVAVLHGARTSPFLIASARYVAEHVPDARVRELPDAGHASLLTHPEALAAALSDFFTQAHRTA</sequence>